<dbReference type="AlphaFoldDB" id="A0AAI9PFD6"/>
<reference evidence="2" key="1">
    <citation type="submission" date="2022-06" db="EMBL/GenBank/DDBJ databases">
        <title>Draft genome sequences of Pectobacterium carotovorum subsp. carotovorum str. NBRC12380.</title>
        <authorList>
            <person name="Wakabayashi Y."/>
            <person name="Kojima K."/>
        </authorList>
    </citation>
    <scope>NUCLEOTIDE SEQUENCE</scope>
    <source>
        <strain evidence="2">NBRC 12380</strain>
    </source>
</reference>
<dbReference type="Gene3D" id="1.10.443.10">
    <property type="entry name" value="Intergrase catalytic core"/>
    <property type="match status" value="1"/>
</dbReference>
<evidence type="ECO:0000256" key="1">
    <source>
        <dbReference type="ARBA" id="ARBA00023172"/>
    </source>
</evidence>
<comment type="caution">
    <text evidence="3">The sequence shown here is derived from an EMBL/GenBank/DDBJ whole genome shotgun (WGS) entry which is preliminary data.</text>
</comment>
<dbReference type="GO" id="GO:0015074">
    <property type="term" value="P:DNA integration"/>
    <property type="evidence" value="ECO:0007669"/>
    <property type="project" value="InterPro"/>
</dbReference>
<dbReference type="EMBL" id="BRLF01000009">
    <property type="protein sequence ID" value="GKX48658.1"/>
    <property type="molecule type" value="Genomic_DNA"/>
</dbReference>
<dbReference type="GO" id="GO:0006310">
    <property type="term" value="P:DNA recombination"/>
    <property type="evidence" value="ECO:0007669"/>
    <property type="project" value="UniProtKB-KW"/>
</dbReference>
<name>A0AAI9PFD6_PECCC</name>
<protein>
    <submittedName>
        <fullName evidence="3">Integrase</fullName>
    </submittedName>
</protein>
<evidence type="ECO:0000313" key="4">
    <source>
        <dbReference type="Proteomes" id="UP001058167"/>
    </source>
</evidence>
<dbReference type="InterPro" id="IPR013762">
    <property type="entry name" value="Integrase-like_cat_sf"/>
</dbReference>
<dbReference type="NCBIfam" id="NF041502">
    <property type="entry name" value="integrase_1"/>
    <property type="match status" value="1"/>
</dbReference>
<dbReference type="Proteomes" id="UP001165145">
    <property type="component" value="Unassembled WGS sequence"/>
</dbReference>
<dbReference type="InterPro" id="IPR011010">
    <property type="entry name" value="DNA_brk_join_enz"/>
</dbReference>
<dbReference type="GO" id="GO:0003677">
    <property type="term" value="F:DNA binding"/>
    <property type="evidence" value="ECO:0007669"/>
    <property type="project" value="InterPro"/>
</dbReference>
<keyword evidence="1" id="KW-0233">DNA recombination</keyword>
<dbReference type="SUPFAM" id="SSF56349">
    <property type="entry name" value="DNA breaking-rejoining enzymes"/>
    <property type="match status" value="1"/>
</dbReference>
<evidence type="ECO:0000313" key="2">
    <source>
        <dbReference type="EMBL" id="GKX48658.1"/>
    </source>
</evidence>
<reference evidence="3" key="2">
    <citation type="submission" date="2023-02" db="EMBL/GenBank/DDBJ databases">
        <title>Pectobacterium carotovorum subsp. carotovorum NBRC 12380.</title>
        <authorList>
            <person name="Ichikawa N."/>
            <person name="Sato H."/>
            <person name="Tonouchi N."/>
        </authorList>
    </citation>
    <scope>NUCLEOTIDE SEQUENCE</scope>
    <source>
        <strain evidence="3">NBRC 12380</strain>
    </source>
</reference>
<dbReference type="Proteomes" id="UP001058167">
    <property type="component" value="Unassembled WGS sequence"/>
</dbReference>
<sequence>MQLEVLRVYKIRWVMNMKNIFLKVENKELYQAKTDGYCFSLSDDKWELSRGNTIDIKSTMSLLNDETKDGYIKTMAYMACEYSPSFVKLLNRTFCIFINKTGKEYVDKAGVMRFKVAPDLGVNDLSYIRVLFNKWYSLGYYGISEEVHEIINSWTIPGNKKGEVVKRRDPEQGPLTDNELQGFNEAAMRAYEKNLISLSQLTMSLLVSYTGRRPLQISQMKLEDIISSESEDGEKSYVINIPRIKQGYGFRKEFRSFRVKSEIYNLLCEQANLSVGIISEAIGRDLTKSEIDSTPLFVSEDKIGEYIQAGNISGIFVSDKTHESVSMFTNTVKNIVKIENVISERTGRKLNINSRRFRYTLGTRVAREGYGEIMIGELLDHSTLTYTGIYVQYNADHVRKIDNAVSDEMAKYSGIFQGKIDVKDNHQDPSQNIRDFDGEKTGSCQQNSSCWANVPIPCYTCMHFRPLLNAPHQKIYDQLIAERVRIANITGDDRITEVLDRTIYAVAEVIRQCEKLTMKNQER</sequence>
<dbReference type="EMBL" id="BSRL01000009">
    <property type="protein sequence ID" value="GLV71102.1"/>
    <property type="molecule type" value="Genomic_DNA"/>
</dbReference>
<accession>A0AAI9PFD6</accession>
<evidence type="ECO:0000313" key="3">
    <source>
        <dbReference type="EMBL" id="GLV71102.1"/>
    </source>
</evidence>
<keyword evidence="4" id="KW-1185">Reference proteome</keyword>
<gene>
    <name evidence="3" type="ORF">Pcaca03_35460</name>
    <name evidence="2" type="ORF">SOASR016_34100</name>
</gene>
<evidence type="ECO:0000313" key="5">
    <source>
        <dbReference type="Proteomes" id="UP001165145"/>
    </source>
</evidence>
<dbReference type="InterPro" id="IPR048120">
    <property type="entry name" value="Integrase-like"/>
</dbReference>
<organism evidence="3 5">
    <name type="scientific">Pectobacterium carotovorum subsp. carotovorum</name>
    <name type="common">Erwinia carotovora subsp. carotovora</name>
    <dbReference type="NCBI Taxonomy" id="555"/>
    <lineage>
        <taxon>Bacteria</taxon>
        <taxon>Pseudomonadati</taxon>
        <taxon>Pseudomonadota</taxon>
        <taxon>Gammaproteobacteria</taxon>
        <taxon>Enterobacterales</taxon>
        <taxon>Pectobacteriaceae</taxon>
        <taxon>Pectobacterium</taxon>
    </lineage>
</organism>
<proteinExistence type="predicted"/>